<evidence type="ECO:0000313" key="8">
    <source>
        <dbReference type="EMBL" id="RZN68135.1"/>
    </source>
</evidence>
<evidence type="ECO:0000256" key="5">
    <source>
        <dbReference type="ARBA" id="ARBA00022691"/>
    </source>
</evidence>
<dbReference type="Pfam" id="PF00590">
    <property type="entry name" value="TP_methylase"/>
    <property type="match status" value="1"/>
</dbReference>
<sequence>MLIGVGLGPGDPDLLTLKAVKVLKEADEVITPGKIAYNIVNNYRESRLVHIPMNESADEVIGKLSKELSMRCKEENIAFASIGDVMFYSTFQHISEAVRDIDPQIKITTIPGLSIFTSIFSRLGKFVDDSLEATTSKDLELQKDGGEIVVVLKVREPKKTVENLKKRGYEEFVLIKKAFMDGEEIIREIPEKSDYFSTLVGWR</sequence>
<dbReference type="Gene3D" id="3.40.1010.10">
    <property type="entry name" value="Cobalt-precorrin-4 Transmethylase, Domain 1"/>
    <property type="match status" value="1"/>
</dbReference>
<dbReference type="InterPro" id="IPR003043">
    <property type="entry name" value="Uropor_MeTrfase_CS"/>
</dbReference>
<evidence type="ECO:0000256" key="3">
    <source>
        <dbReference type="ARBA" id="ARBA00022603"/>
    </source>
</evidence>
<dbReference type="EMBL" id="RXIL01000116">
    <property type="protein sequence ID" value="RZN68135.1"/>
    <property type="molecule type" value="Genomic_DNA"/>
</dbReference>
<organism evidence="8 9">
    <name type="scientific">Candidatus Methanolliviera hydrocarbonicum</name>
    <dbReference type="NCBI Taxonomy" id="2491085"/>
    <lineage>
        <taxon>Archaea</taxon>
        <taxon>Methanobacteriati</taxon>
        <taxon>Methanobacteriota</taxon>
        <taxon>Candidatus Methanoliparia</taxon>
        <taxon>Candidatus Methanoliparales</taxon>
        <taxon>Candidatus Methanollivieraceae</taxon>
        <taxon>Candidatus Methanolliviera</taxon>
    </lineage>
</organism>
<keyword evidence="4" id="KW-0808">Transferase</keyword>
<gene>
    <name evidence="8" type="ORF">EF807_06490</name>
</gene>
<proteinExistence type="inferred from homology"/>
<protein>
    <submittedName>
        <fullName evidence="8">Precorrin-2 methylase</fullName>
    </submittedName>
</protein>
<dbReference type="Gene3D" id="3.30.950.10">
    <property type="entry name" value="Methyltransferase, Cobalt-precorrin-4 Transmethylase, Domain 2"/>
    <property type="match status" value="1"/>
</dbReference>
<dbReference type="PANTHER" id="PTHR43467:SF2">
    <property type="entry name" value="COBALT-PRECORRIN-2 C(20)-METHYLTRANSFERASE"/>
    <property type="match status" value="1"/>
</dbReference>
<dbReference type="GO" id="GO:0030788">
    <property type="term" value="F:precorrin-2 C20-methyltransferase activity"/>
    <property type="evidence" value="ECO:0007669"/>
    <property type="project" value="InterPro"/>
</dbReference>
<evidence type="ECO:0000256" key="4">
    <source>
        <dbReference type="ARBA" id="ARBA00022679"/>
    </source>
</evidence>
<keyword evidence="2" id="KW-0169">Cobalamin biosynthesis</keyword>
<dbReference type="GO" id="GO:0032259">
    <property type="term" value="P:methylation"/>
    <property type="evidence" value="ECO:0007669"/>
    <property type="project" value="UniProtKB-KW"/>
</dbReference>
<evidence type="ECO:0000256" key="2">
    <source>
        <dbReference type="ARBA" id="ARBA00022573"/>
    </source>
</evidence>
<accession>A0A520KVL0</accession>
<dbReference type="AlphaFoldDB" id="A0A520KVL0"/>
<comment type="pathway">
    <text evidence="1">Cofactor biosynthesis; adenosylcobalamin biosynthesis.</text>
</comment>
<comment type="similarity">
    <text evidence="6">Belongs to the precorrin methyltransferase family.</text>
</comment>
<dbReference type="CDD" id="cd11645">
    <property type="entry name" value="Precorrin_2_C20_MT"/>
    <property type="match status" value="1"/>
</dbReference>
<dbReference type="SUPFAM" id="SSF53790">
    <property type="entry name" value="Tetrapyrrole methylase"/>
    <property type="match status" value="1"/>
</dbReference>
<comment type="caution">
    <text evidence="8">The sequence shown here is derived from an EMBL/GenBank/DDBJ whole genome shotgun (WGS) entry which is preliminary data.</text>
</comment>
<reference evidence="8 9" key="1">
    <citation type="journal article" date="2019" name="Nat. Microbiol.">
        <title>Wide diversity of methane and short-chain alkane metabolisms in uncultured archaea.</title>
        <authorList>
            <person name="Borrel G."/>
            <person name="Adam P.S."/>
            <person name="McKay L.J."/>
            <person name="Chen L.X."/>
            <person name="Sierra-Garcia I.N."/>
            <person name="Sieber C.M."/>
            <person name="Letourneur Q."/>
            <person name="Ghozlane A."/>
            <person name="Andersen G.L."/>
            <person name="Li W.J."/>
            <person name="Hallam S.J."/>
            <person name="Muyzer G."/>
            <person name="de Oliveira V.M."/>
            <person name="Inskeep W.P."/>
            <person name="Banfield J.F."/>
            <person name="Gribaldo S."/>
        </authorList>
    </citation>
    <scope>NUCLEOTIDE SEQUENCE [LARGE SCALE GENOMIC DNA]</scope>
    <source>
        <strain evidence="8">NM1b</strain>
    </source>
</reference>
<evidence type="ECO:0000259" key="7">
    <source>
        <dbReference type="Pfam" id="PF00590"/>
    </source>
</evidence>
<dbReference type="GO" id="GO:0009236">
    <property type="term" value="P:cobalamin biosynthetic process"/>
    <property type="evidence" value="ECO:0007669"/>
    <property type="project" value="UniProtKB-UniRule"/>
</dbReference>
<dbReference type="PANTHER" id="PTHR43467">
    <property type="entry name" value="COBALT-PRECORRIN-2 C(20)-METHYLTRANSFERASE"/>
    <property type="match status" value="1"/>
</dbReference>
<dbReference type="Proteomes" id="UP000320766">
    <property type="component" value="Unassembled WGS sequence"/>
</dbReference>
<keyword evidence="3 8" id="KW-0489">Methyltransferase</keyword>
<dbReference type="PIRSF" id="PIRSF036427">
    <property type="entry name" value="Precrrn-2_mtase"/>
    <property type="match status" value="1"/>
</dbReference>
<dbReference type="InterPro" id="IPR000878">
    <property type="entry name" value="4pyrrol_Mease"/>
</dbReference>
<dbReference type="InterPro" id="IPR035996">
    <property type="entry name" value="4pyrrol_Methylase_sf"/>
</dbReference>
<dbReference type="InterPro" id="IPR014777">
    <property type="entry name" value="4pyrrole_Mease_sub1"/>
</dbReference>
<keyword evidence="5" id="KW-0949">S-adenosyl-L-methionine</keyword>
<evidence type="ECO:0000256" key="6">
    <source>
        <dbReference type="PIRNR" id="PIRNR036427"/>
    </source>
</evidence>
<dbReference type="InterPro" id="IPR012382">
    <property type="entry name" value="CobI/CbiL"/>
</dbReference>
<dbReference type="PROSITE" id="PS00839">
    <property type="entry name" value="SUMT_1"/>
    <property type="match status" value="1"/>
</dbReference>
<evidence type="ECO:0000256" key="1">
    <source>
        <dbReference type="ARBA" id="ARBA00004953"/>
    </source>
</evidence>
<name>A0A520KVL0_9EURY</name>
<evidence type="ECO:0000313" key="9">
    <source>
        <dbReference type="Proteomes" id="UP000320766"/>
    </source>
</evidence>
<feature type="domain" description="Tetrapyrrole methylase" evidence="7">
    <location>
        <begin position="1"/>
        <end position="187"/>
    </location>
</feature>
<dbReference type="InterPro" id="IPR014776">
    <property type="entry name" value="4pyrrole_Mease_sub2"/>
</dbReference>